<reference evidence="3 4" key="1">
    <citation type="journal article" date="2021" name="DNA Res.">
        <title>Genome analysis of Candida subhashii reveals its hybrid nature and dual mitochondrial genome conformations.</title>
        <authorList>
            <person name="Mixao V."/>
            <person name="Hegedusova E."/>
            <person name="Saus E."/>
            <person name="Pryszcz L.P."/>
            <person name="Cillingova A."/>
            <person name="Nosek J."/>
            <person name="Gabaldon T."/>
        </authorList>
    </citation>
    <scope>NUCLEOTIDE SEQUENCE [LARGE SCALE GENOMIC DNA]</scope>
    <source>
        <strain evidence="3 4">CBS 10753</strain>
    </source>
</reference>
<evidence type="ECO:0000256" key="1">
    <source>
        <dbReference type="ARBA" id="ARBA00022729"/>
    </source>
</evidence>
<dbReference type="GeneID" id="73471990"/>
<evidence type="ECO:0000256" key="2">
    <source>
        <dbReference type="SAM" id="MobiDB-lite"/>
    </source>
</evidence>
<dbReference type="InterPro" id="IPR050328">
    <property type="entry name" value="Dev_Immune_Receptor"/>
</dbReference>
<comment type="caution">
    <text evidence="3">The sequence shown here is derived from an EMBL/GenBank/DDBJ whole genome shotgun (WGS) entry which is preliminary data.</text>
</comment>
<keyword evidence="4" id="KW-1185">Reference proteome</keyword>
<organism evidence="3 4">
    <name type="scientific">[Candida] subhashii</name>
    <dbReference type="NCBI Taxonomy" id="561895"/>
    <lineage>
        <taxon>Eukaryota</taxon>
        <taxon>Fungi</taxon>
        <taxon>Dikarya</taxon>
        <taxon>Ascomycota</taxon>
        <taxon>Saccharomycotina</taxon>
        <taxon>Pichiomycetes</taxon>
        <taxon>Debaryomycetaceae</taxon>
        <taxon>Spathaspora</taxon>
    </lineage>
</organism>
<sequence length="660" mass="75503">MMSTSYYIRPMNQQPPQKKQKTSKQLIYLPDDIGELIVSYVPDHYLETTIFLPVIGEFIAMKLYRYIEIDSPSSNFTEQSQFQFIVNRVKVSQGVFDKGSSRTCYKKLSVNQFVQASKTYPEILRKLPRINVSLRDDPNRASSLLELPYNIHSISDIPKESAVVKLLSSISGLCTGQLPQIADKSWGKDLQELELRGENGLDELPHLFPNLKKLRLGKLDLVGIRTPRLPSKLQCLSIEGYAEELDVTYLDNLTEFIVDIDDDLNILDIIKLPLGIERVTVFRNYFGPAKEEPANLEIYPNLKDIRLDYTYEPSRRDEPWVVSVTLEELLKIPDTLKTLTINLFNGVLLPDNLILPPSLRVLSTSSIPVIFSREPGMDWSSAIFPETLTELTLEINYLEGIELPISLQSLYLRTTFPIESVNFLYLKHLVNLKLSVIEASNLKQVEFTDLPFGCIRTSNFQLPDCVESLSFLGCLEPKVSEMAQYFGSRHEKLDLSGNSIDQLDKLPSSLTWLCLNGNPICNFSTPTFFSDLTQLRELRMASTKINEYFESDQSMVLNFPSSLVILNLFNNMLRPGVAPRLILSGCTQLQELWLSANPNMRDVQVIIDTIKSSSPEIVELRLDEEVRKYVKEEGTNFLWFLECPRCPYWSYENEWFLSTC</sequence>
<dbReference type="RefSeq" id="XP_049261531.1">
    <property type="nucleotide sequence ID" value="XM_049409228.1"/>
</dbReference>
<dbReference type="AlphaFoldDB" id="A0A8J5QI76"/>
<dbReference type="OrthoDB" id="676979at2759"/>
<keyword evidence="1" id="KW-0732">Signal</keyword>
<dbReference type="GO" id="GO:0031012">
    <property type="term" value="C:extracellular matrix"/>
    <property type="evidence" value="ECO:0007669"/>
    <property type="project" value="TreeGrafter"/>
</dbReference>
<feature type="region of interest" description="Disordered" evidence="2">
    <location>
        <begin position="1"/>
        <end position="21"/>
    </location>
</feature>
<dbReference type="EMBL" id="JAGSYN010000222">
    <property type="protein sequence ID" value="KAG7661298.1"/>
    <property type="molecule type" value="Genomic_DNA"/>
</dbReference>
<name>A0A8J5QI76_9ASCO</name>
<proteinExistence type="predicted"/>
<protein>
    <submittedName>
        <fullName evidence="3">Uncharacterized protein</fullName>
    </submittedName>
</protein>
<evidence type="ECO:0000313" key="3">
    <source>
        <dbReference type="EMBL" id="KAG7661298.1"/>
    </source>
</evidence>
<accession>A0A8J5QI76</accession>
<dbReference type="PANTHER" id="PTHR24373:SF370">
    <property type="entry name" value="FISH-LIPS, ISOFORM E"/>
    <property type="match status" value="1"/>
</dbReference>
<gene>
    <name evidence="3" type="ORF">J8A68_005190</name>
</gene>
<dbReference type="PANTHER" id="PTHR24373">
    <property type="entry name" value="SLIT RELATED LEUCINE-RICH REPEAT NEURONAL PROTEIN"/>
    <property type="match status" value="1"/>
</dbReference>
<dbReference type="Proteomes" id="UP000694255">
    <property type="component" value="Unassembled WGS sequence"/>
</dbReference>
<evidence type="ECO:0000313" key="4">
    <source>
        <dbReference type="Proteomes" id="UP000694255"/>
    </source>
</evidence>